<comment type="subunit">
    <text evidence="4">Homodimer.</text>
</comment>
<proteinExistence type="inferred from homology"/>
<keyword evidence="4" id="KW-0324">Glycolysis</keyword>
<dbReference type="Gene3D" id="3.20.20.70">
    <property type="entry name" value="Aldolase class I"/>
    <property type="match status" value="1"/>
</dbReference>
<dbReference type="AntiFam" id="ANF00010">
    <property type="entry name" value="tRNA translation"/>
</dbReference>
<dbReference type="Pfam" id="PF00121">
    <property type="entry name" value="TIM"/>
    <property type="match status" value="1"/>
</dbReference>
<keyword evidence="3 4" id="KW-0413">Isomerase</keyword>
<dbReference type="EC" id="5.3.1.1" evidence="4"/>
<dbReference type="CDD" id="cd00311">
    <property type="entry name" value="TIM"/>
    <property type="match status" value="1"/>
</dbReference>
<keyword evidence="4" id="KW-0963">Cytoplasm</keyword>
<comment type="subcellular location">
    <subcellularLocation>
        <location evidence="4">Cytoplasm</location>
    </subcellularLocation>
</comment>
<reference evidence="5 6" key="1">
    <citation type="journal article" date="2009" name="BMC Genomics">
        <title>Conservation in the face of diversity: multistrain analysis of an intracellular bacterium.</title>
        <authorList>
            <person name="Dark M.J."/>
            <person name="Herndon D.R."/>
            <person name="Kappmeyer L.S."/>
            <person name="Gonzales M.P."/>
            <person name="Nordeen E."/>
            <person name="Palmer G.H."/>
            <person name="Knowles D.P. Jr."/>
            <person name="Brayton K.A."/>
        </authorList>
    </citation>
    <scope>NUCLEOTIDE SEQUENCE [LARGE SCALE GENOMIC DNA]</scope>
    <source>
        <strain evidence="5 6">Florida</strain>
    </source>
</reference>
<comment type="catalytic activity">
    <reaction evidence="1">
        <text>L-erythrulose 1-phosphate = D-erythrulose 4-phosphate</text>
        <dbReference type="Rhea" id="RHEA:49588"/>
        <dbReference type="ChEBI" id="CHEBI:58002"/>
        <dbReference type="ChEBI" id="CHEBI:90796"/>
        <dbReference type="EC" id="5.3.1.33"/>
    </reaction>
</comment>
<dbReference type="HOGENOM" id="CLU_024251_2_3_5"/>
<dbReference type="EMBL" id="CP001079">
    <property type="protein sequence ID" value="ACM49277.1"/>
    <property type="molecule type" value="Genomic_DNA"/>
</dbReference>
<dbReference type="PROSITE" id="PS51440">
    <property type="entry name" value="TIM_2"/>
    <property type="match status" value="1"/>
</dbReference>
<dbReference type="PANTHER" id="PTHR21139:SF42">
    <property type="entry name" value="TRIOSEPHOSPHATE ISOMERASE"/>
    <property type="match status" value="1"/>
</dbReference>
<dbReference type="GO" id="GO:0005829">
    <property type="term" value="C:cytosol"/>
    <property type="evidence" value="ECO:0007669"/>
    <property type="project" value="TreeGrafter"/>
</dbReference>
<evidence type="ECO:0000256" key="4">
    <source>
        <dbReference type="RuleBase" id="RU363013"/>
    </source>
</evidence>
<dbReference type="InterPro" id="IPR035990">
    <property type="entry name" value="TIM_sf"/>
</dbReference>
<comment type="similarity">
    <text evidence="2 4">Belongs to the triosephosphate isomerase family.</text>
</comment>
<keyword evidence="6" id="KW-1185">Reference proteome</keyword>
<dbReference type="UniPathway" id="UPA00109">
    <property type="reaction ID" value="UER00189"/>
</dbReference>
<dbReference type="PANTHER" id="PTHR21139">
    <property type="entry name" value="TRIOSEPHOSPHATE ISOMERASE"/>
    <property type="match status" value="1"/>
</dbReference>
<dbReference type="STRING" id="320483.AMF_416"/>
<dbReference type="GO" id="GO:0006094">
    <property type="term" value="P:gluconeogenesis"/>
    <property type="evidence" value="ECO:0007669"/>
    <property type="project" value="UniProtKB-UniPathway"/>
</dbReference>
<dbReference type="Proteomes" id="UP000007307">
    <property type="component" value="Chromosome"/>
</dbReference>
<evidence type="ECO:0000256" key="1">
    <source>
        <dbReference type="ARBA" id="ARBA00000148"/>
    </source>
</evidence>
<name>B9KIG5_ANAMF</name>
<dbReference type="GO" id="GO:0019563">
    <property type="term" value="P:glycerol catabolic process"/>
    <property type="evidence" value="ECO:0007669"/>
    <property type="project" value="TreeGrafter"/>
</dbReference>
<dbReference type="SUPFAM" id="SSF51351">
    <property type="entry name" value="Triosephosphate isomerase (TIM)"/>
    <property type="match status" value="1"/>
</dbReference>
<evidence type="ECO:0000313" key="5">
    <source>
        <dbReference type="EMBL" id="ACM49277.1"/>
    </source>
</evidence>
<evidence type="ECO:0000256" key="3">
    <source>
        <dbReference type="ARBA" id="ARBA00023235"/>
    </source>
</evidence>
<dbReference type="GO" id="GO:0004807">
    <property type="term" value="F:triose-phosphate isomerase activity"/>
    <property type="evidence" value="ECO:0007669"/>
    <property type="project" value="UniProtKB-EC"/>
</dbReference>
<dbReference type="KEGG" id="amf:AMF_416"/>
<dbReference type="UniPathway" id="UPA00138"/>
<keyword evidence="4" id="KW-0312">Gluconeogenesis</keyword>
<dbReference type="InterPro" id="IPR000652">
    <property type="entry name" value="Triosephosphate_isomerase"/>
</dbReference>
<dbReference type="AlphaFoldDB" id="B9KIG5"/>
<sequence length="268" mass="28469">MVEHLTCNQGVVGSSPAAGSLVLSVELMSFLVVANWKMNGDTALVRDFLAAIDTSFASDLLNKGPLELVICPPFTLMSAFDSRCPSVRLGAQNCFSGVSKGCTGEISAAMLKECGCDYVILGHSDRRGTFAEENSDIRLKAESAIEEGITPIICVGETLQERNSGISSDILVEQCSKCCPKYGEFIIAYEPVWAIGGSTIPDLEIIRESFDTIRSHGSARTILYGGSVNQGNIRALKSQIDGLSGVLVGSAGTKVDEFCGIISNVLEL</sequence>
<evidence type="ECO:0000313" key="6">
    <source>
        <dbReference type="Proteomes" id="UP000007307"/>
    </source>
</evidence>
<comment type="pathway">
    <text evidence="4">Carbohydrate degradation; glycolysis; D-glyceraldehyde 3-phosphate from glycerone phosphate: step 1/1.</text>
</comment>
<comment type="catalytic activity">
    <reaction evidence="4">
        <text>D-glyceraldehyde 3-phosphate = dihydroxyacetone phosphate</text>
        <dbReference type="Rhea" id="RHEA:18585"/>
        <dbReference type="ChEBI" id="CHEBI:57642"/>
        <dbReference type="ChEBI" id="CHEBI:59776"/>
        <dbReference type="EC" id="5.3.1.1"/>
    </reaction>
</comment>
<evidence type="ECO:0000256" key="2">
    <source>
        <dbReference type="ARBA" id="ARBA00007422"/>
    </source>
</evidence>
<organism evidence="5 6">
    <name type="scientific">Anaplasma marginale (strain Florida)</name>
    <dbReference type="NCBI Taxonomy" id="320483"/>
    <lineage>
        <taxon>Bacteria</taxon>
        <taxon>Pseudomonadati</taxon>
        <taxon>Pseudomonadota</taxon>
        <taxon>Alphaproteobacteria</taxon>
        <taxon>Rickettsiales</taxon>
        <taxon>Anaplasmataceae</taxon>
        <taxon>Anaplasma</taxon>
    </lineage>
</organism>
<dbReference type="eggNOG" id="COG0149">
    <property type="taxonomic scope" value="Bacteria"/>
</dbReference>
<gene>
    <name evidence="5" type="primary">tpiA</name>
    <name evidence="5" type="ordered locus">AMF_416</name>
</gene>
<dbReference type="NCBIfam" id="NF011163">
    <property type="entry name" value="PRK14565.1"/>
    <property type="match status" value="1"/>
</dbReference>
<comment type="pathway">
    <text evidence="4">Carbohydrate biosynthesis; gluconeogenesis.</text>
</comment>
<dbReference type="InterPro" id="IPR013785">
    <property type="entry name" value="Aldolase_TIM"/>
</dbReference>
<dbReference type="GO" id="GO:0046166">
    <property type="term" value="P:glyceraldehyde-3-phosphate biosynthetic process"/>
    <property type="evidence" value="ECO:0007669"/>
    <property type="project" value="TreeGrafter"/>
</dbReference>
<accession>B9KIG5</accession>
<protein>
    <recommendedName>
        <fullName evidence="4">Triosephosphate isomerase</fullName>
        <ecNumber evidence="4">5.3.1.1</ecNumber>
    </recommendedName>
</protein>
<dbReference type="GO" id="GO:0006096">
    <property type="term" value="P:glycolytic process"/>
    <property type="evidence" value="ECO:0007669"/>
    <property type="project" value="UniProtKB-UniPathway"/>
</dbReference>